<reference evidence="1 2" key="1">
    <citation type="submission" date="2024-09" db="EMBL/GenBank/DDBJ databases">
        <authorList>
            <person name="Sun Q."/>
            <person name="Mori K."/>
        </authorList>
    </citation>
    <scope>NUCLEOTIDE SEQUENCE [LARGE SCALE GENOMIC DNA]</scope>
    <source>
        <strain evidence="1 2">JCM 13519</strain>
    </source>
</reference>
<dbReference type="EMBL" id="JBHMBH010000019">
    <property type="protein sequence ID" value="MFB9714035.1"/>
    <property type="molecule type" value="Genomic_DNA"/>
</dbReference>
<sequence>MTTVSRTLLDMRDPLAPRHYVLAQNIKAGQKFVYGRGGKHWTATADADSTNMRRHLTTGELLVTVPVSFRGTPQGMAMSLPLDKIMRLISDGESK</sequence>
<proteinExistence type="predicted"/>
<accession>A0ABV5UP55</accession>
<evidence type="ECO:0000313" key="1">
    <source>
        <dbReference type="EMBL" id="MFB9714035.1"/>
    </source>
</evidence>
<evidence type="ECO:0000313" key="2">
    <source>
        <dbReference type="Proteomes" id="UP001589536"/>
    </source>
</evidence>
<comment type="caution">
    <text evidence="1">The sequence shown here is derived from an EMBL/GenBank/DDBJ whole genome shotgun (WGS) entry which is preliminary data.</text>
</comment>
<gene>
    <name evidence="1" type="ORF">ACFFPI_07675</name>
</gene>
<dbReference type="RefSeq" id="WP_345042892.1">
    <property type="nucleotide sequence ID" value="NZ_BAABED010000001.1"/>
</dbReference>
<keyword evidence="2" id="KW-1185">Reference proteome</keyword>
<organism evidence="1 2">
    <name type="scientific">Arthrobacter methylotrophus</name>
    <dbReference type="NCBI Taxonomy" id="121291"/>
    <lineage>
        <taxon>Bacteria</taxon>
        <taxon>Bacillati</taxon>
        <taxon>Actinomycetota</taxon>
        <taxon>Actinomycetes</taxon>
        <taxon>Micrococcales</taxon>
        <taxon>Micrococcaceae</taxon>
        <taxon>Arthrobacter</taxon>
    </lineage>
</organism>
<protein>
    <submittedName>
        <fullName evidence="1">Uncharacterized protein</fullName>
    </submittedName>
</protein>
<dbReference type="Proteomes" id="UP001589536">
    <property type="component" value="Unassembled WGS sequence"/>
</dbReference>
<name>A0ABV5UP55_9MICC</name>